<keyword evidence="5" id="KW-1185">Reference proteome</keyword>
<dbReference type="PANTHER" id="PTHR30204:SF58">
    <property type="entry name" value="HTH-TYPE TRANSCRIPTIONAL REGULATOR YFMP"/>
    <property type="match status" value="1"/>
</dbReference>
<organism evidence="4 5">
    <name type="scientific">Jiella flava</name>
    <dbReference type="NCBI Taxonomy" id="2816857"/>
    <lineage>
        <taxon>Bacteria</taxon>
        <taxon>Pseudomonadati</taxon>
        <taxon>Pseudomonadota</taxon>
        <taxon>Alphaproteobacteria</taxon>
        <taxon>Hyphomicrobiales</taxon>
        <taxon>Aurantimonadaceae</taxon>
        <taxon>Jiella</taxon>
    </lineage>
</organism>
<name>A0A939FXV6_9HYPH</name>
<dbReference type="SMART" id="SM00422">
    <property type="entry name" value="HTH_MERR"/>
    <property type="match status" value="1"/>
</dbReference>
<dbReference type="Pfam" id="PF13411">
    <property type="entry name" value="MerR_1"/>
    <property type="match status" value="1"/>
</dbReference>
<dbReference type="RefSeq" id="WP_207258301.1">
    <property type="nucleotide sequence ID" value="NZ_JAFMPP010000011.1"/>
</dbReference>
<dbReference type="PANTHER" id="PTHR30204">
    <property type="entry name" value="REDOX-CYCLING DRUG-SENSING TRANSCRIPTIONAL ACTIVATOR SOXR"/>
    <property type="match status" value="1"/>
</dbReference>
<dbReference type="Gene3D" id="1.10.1660.10">
    <property type="match status" value="1"/>
</dbReference>
<evidence type="ECO:0000313" key="4">
    <source>
        <dbReference type="EMBL" id="MBO0663510.1"/>
    </source>
</evidence>
<evidence type="ECO:0000256" key="2">
    <source>
        <dbReference type="SAM" id="Coils"/>
    </source>
</evidence>
<dbReference type="GO" id="GO:0003677">
    <property type="term" value="F:DNA binding"/>
    <property type="evidence" value="ECO:0007669"/>
    <property type="project" value="UniProtKB-KW"/>
</dbReference>
<evidence type="ECO:0000259" key="3">
    <source>
        <dbReference type="PROSITE" id="PS50937"/>
    </source>
</evidence>
<evidence type="ECO:0000313" key="5">
    <source>
        <dbReference type="Proteomes" id="UP000664122"/>
    </source>
</evidence>
<dbReference type="InterPro" id="IPR047057">
    <property type="entry name" value="MerR_fam"/>
</dbReference>
<dbReference type="SUPFAM" id="SSF46955">
    <property type="entry name" value="Putative DNA-binding domain"/>
    <property type="match status" value="1"/>
</dbReference>
<feature type="coiled-coil region" evidence="2">
    <location>
        <begin position="88"/>
        <end position="122"/>
    </location>
</feature>
<gene>
    <name evidence="4" type="ORF">J1C48_13050</name>
</gene>
<dbReference type="GO" id="GO:0003700">
    <property type="term" value="F:DNA-binding transcription factor activity"/>
    <property type="evidence" value="ECO:0007669"/>
    <property type="project" value="InterPro"/>
</dbReference>
<keyword evidence="1" id="KW-0238">DNA-binding</keyword>
<protein>
    <submittedName>
        <fullName evidence="4">MerR family transcriptional regulator</fullName>
    </submittedName>
</protein>
<feature type="domain" description="HTH merR-type" evidence="3">
    <location>
        <begin position="6"/>
        <end position="73"/>
    </location>
</feature>
<dbReference type="PROSITE" id="PS50937">
    <property type="entry name" value="HTH_MERR_2"/>
    <property type="match status" value="1"/>
</dbReference>
<dbReference type="InterPro" id="IPR009061">
    <property type="entry name" value="DNA-bd_dom_put_sf"/>
</dbReference>
<comment type="caution">
    <text evidence="4">The sequence shown here is derived from an EMBL/GenBank/DDBJ whole genome shotgun (WGS) entry which is preliminary data.</text>
</comment>
<reference evidence="4" key="1">
    <citation type="submission" date="2021-03" db="EMBL/GenBank/DDBJ databases">
        <title>Whole genome sequence of Jiella sp. CQZ9-1.</title>
        <authorList>
            <person name="Tuo L."/>
        </authorList>
    </citation>
    <scope>NUCLEOTIDE SEQUENCE</scope>
    <source>
        <strain evidence="4">CQZ9-1</strain>
    </source>
</reference>
<proteinExistence type="predicted"/>
<keyword evidence="2" id="KW-0175">Coiled coil</keyword>
<dbReference type="InterPro" id="IPR000551">
    <property type="entry name" value="MerR-type_HTH_dom"/>
</dbReference>
<dbReference type="EMBL" id="JAFMPP010000011">
    <property type="protein sequence ID" value="MBO0663510.1"/>
    <property type="molecule type" value="Genomic_DNA"/>
</dbReference>
<evidence type="ECO:0000256" key="1">
    <source>
        <dbReference type="ARBA" id="ARBA00023125"/>
    </source>
</evidence>
<sequence length="135" mass="15920">MSDRDTFFIKELAAEFGLTLRTLRFYEERGLIRPTRLGSMRIYSREDRDRLKLIARFATLGFPLTEVKQIVDLHEMPGDRPECWVALKSRLVSQRQILREQSQELERMMRLMEKTLTELDGKLAAQRCPDLTESD</sequence>
<accession>A0A939FXV6</accession>
<dbReference type="AlphaFoldDB" id="A0A939FXV6"/>
<dbReference type="Proteomes" id="UP000664122">
    <property type="component" value="Unassembled WGS sequence"/>
</dbReference>